<dbReference type="InterPro" id="IPR018151">
    <property type="entry name" value="TF_GreA/GreB_CS"/>
</dbReference>
<dbReference type="NCBIfam" id="TIGR01461">
    <property type="entry name" value="greB"/>
    <property type="match status" value="1"/>
</dbReference>
<proteinExistence type="inferred from homology"/>
<comment type="caution">
    <text evidence="7">The sequence shown here is derived from an EMBL/GenBank/DDBJ whole genome shotgun (WGS) entry which is preliminary data.</text>
</comment>
<dbReference type="PANTHER" id="PTHR30437:SF6">
    <property type="entry name" value="TRANSCRIPTION ELONGATION FACTOR GREB"/>
    <property type="match status" value="1"/>
</dbReference>
<dbReference type="InterPro" id="IPR023459">
    <property type="entry name" value="Tscrpt_elong_fac_GreA/B_fam"/>
</dbReference>
<dbReference type="GO" id="GO:0070063">
    <property type="term" value="F:RNA polymerase binding"/>
    <property type="evidence" value="ECO:0007669"/>
    <property type="project" value="InterPro"/>
</dbReference>
<comment type="function">
    <text evidence="4">Necessary for efficient RNA polymerase transcription elongation past template-encoded arresting sites. The arresting sites in DNA have the property of trapping a certain fraction of elongating RNA polymerases that pass through, resulting in locked ternary complexes. Cleavage of the nascent transcript by cleavage factors such as GreA or GreB allows the resumption of elongation from the new 3'terminus. GreB releases sequences of up to 9 nucleotides in length.</text>
</comment>
<keyword evidence="7" id="KW-0648">Protein biosynthesis</keyword>
<dbReference type="SUPFAM" id="SSF46557">
    <property type="entry name" value="GreA transcript cleavage protein, N-terminal domain"/>
    <property type="match status" value="1"/>
</dbReference>
<comment type="similarity">
    <text evidence="4">Belongs to the GreA/GreB family. GreB subfamily.</text>
</comment>
<name>A0A5A9W2H4_9GAMM</name>
<feature type="domain" description="Transcription elongation factor GreA/GreB C-terminal" evidence="5">
    <location>
        <begin position="81"/>
        <end position="155"/>
    </location>
</feature>
<keyword evidence="3 4" id="KW-0804">Transcription</keyword>
<dbReference type="Pfam" id="PF01272">
    <property type="entry name" value="GreA_GreB"/>
    <property type="match status" value="1"/>
</dbReference>
<dbReference type="InterPro" id="IPR036953">
    <property type="entry name" value="GreA/GreB_C_sf"/>
</dbReference>
<evidence type="ECO:0000256" key="1">
    <source>
        <dbReference type="ARBA" id="ARBA00023015"/>
    </source>
</evidence>
<dbReference type="PIRSF" id="PIRSF006092">
    <property type="entry name" value="GreA_GreB"/>
    <property type="match status" value="1"/>
</dbReference>
<dbReference type="PROSITE" id="PS00829">
    <property type="entry name" value="GREAB_1"/>
    <property type="match status" value="1"/>
</dbReference>
<dbReference type="SUPFAM" id="SSF54534">
    <property type="entry name" value="FKBP-like"/>
    <property type="match status" value="1"/>
</dbReference>
<evidence type="ECO:0000256" key="3">
    <source>
        <dbReference type="ARBA" id="ARBA00023163"/>
    </source>
</evidence>
<accession>A0A5A9W2H4</accession>
<evidence type="ECO:0000313" key="8">
    <source>
        <dbReference type="Proteomes" id="UP000325302"/>
    </source>
</evidence>
<keyword evidence="8" id="KW-1185">Reference proteome</keyword>
<dbReference type="InterPro" id="IPR028624">
    <property type="entry name" value="Tscrpt_elong_fac_GreA/B"/>
</dbReference>
<keyword evidence="2 4" id="KW-0238">DNA-binding</keyword>
<dbReference type="OrthoDB" id="5511940at2"/>
<evidence type="ECO:0000256" key="2">
    <source>
        <dbReference type="ARBA" id="ARBA00023125"/>
    </source>
</evidence>
<dbReference type="HAMAP" id="MF_00105">
    <property type="entry name" value="GreA_GreB"/>
    <property type="match status" value="1"/>
</dbReference>
<reference evidence="7 8" key="1">
    <citation type="submission" date="2019-03" db="EMBL/GenBank/DDBJ databases">
        <title>Nitrincola sp. nov. isolated from an Indian soda lake.</title>
        <authorList>
            <person name="Joshi A."/>
            <person name="Thite S.V."/>
            <person name="Joseph N."/>
            <person name="Dhotre D."/>
            <person name="Moorthy M."/>
            <person name="Shouche Y.S."/>
        </authorList>
    </citation>
    <scope>NUCLEOTIDE SEQUENCE [LARGE SCALE GENOMIC DNA]</scope>
    <source>
        <strain evidence="7 8">MEB193</strain>
    </source>
</reference>
<keyword evidence="1 4" id="KW-0805">Transcription regulation</keyword>
<dbReference type="Proteomes" id="UP000325302">
    <property type="component" value="Unassembled WGS sequence"/>
</dbReference>
<sequence length="163" mass="18689">MKSPLITRAGRDALKAELDYLWKVERPKVTQAVSEAAALGDRSENAEYKEGKRQLRWIDRRVRFLVKRLEEVKVVDYAPEQEGRVYFGAWVEIENDAGEIKRCRIVGSDEIDTDLQHITIDSPMARALIGKQVDDEALVHTPSGPKVWYINRIEYTPFSDAKS</sequence>
<dbReference type="RefSeq" id="WP_149390884.1">
    <property type="nucleotide sequence ID" value="NZ_SMRS01000005.1"/>
</dbReference>
<dbReference type="Gene3D" id="1.10.287.180">
    <property type="entry name" value="Transcription elongation factor, GreA/GreB, N-terminal domain"/>
    <property type="match status" value="1"/>
</dbReference>
<dbReference type="InterPro" id="IPR006358">
    <property type="entry name" value="Tscrpt_elong_fac_GreB"/>
</dbReference>
<dbReference type="FunFam" id="1.10.287.180:FF:000001">
    <property type="entry name" value="Transcription elongation factor GreA"/>
    <property type="match status" value="1"/>
</dbReference>
<dbReference type="InterPro" id="IPR036805">
    <property type="entry name" value="Tscrpt_elong_fac_GreA/B_N_sf"/>
</dbReference>
<dbReference type="AlphaFoldDB" id="A0A5A9W2H4"/>
<dbReference type="HAMAP" id="MF_00930">
    <property type="entry name" value="GreB"/>
    <property type="match status" value="1"/>
</dbReference>
<evidence type="ECO:0000259" key="6">
    <source>
        <dbReference type="Pfam" id="PF03449"/>
    </source>
</evidence>
<dbReference type="GO" id="GO:0003746">
    <property type="term" value="F:translation elongation factor activity"/>
    <property type="evidence" value="ECO:0007669"/>
    <property type="project" value="UniProtKB-KW"/>
</dbReference>
<gene>
    <name evidence="4 7" type="primary">greB</name>
    <name evidence="7" type="ORF">E1H14_07760</name>
</gene>
<evidence type="ECO:0000256" key="4">
    <source>
        <dbReference type="HAMAP-Rule" id="MF_00930"/>
    </source>
</evidence>
<evidence type="ECO:0000259" key="5">
    <source>
        <dbReference type="Pfam" id="PF01272"/>
    </source>
</evidence>
<organism evidence="7 8">
    <name type="scientific">Nitrincola tapanii</name>
    <dbReference type="NCBI Taxonomy" id="1708751"/>
    <lineage>
        <taxon>Bacteria</taxon>
        <taxon>Pseudomonadati</taxon>
        <taxon>Pseudomonadota</taxon>
        <taxon>Gammaproteobacteria</taxon>
        <taxon>Oceanospirillales</taxon>
        <taxon>Oceanospirillaceae</taxon>
        <taxon>Nitrincola</taxon>
    </lineage>
</organism>
<dbReference type="GO" id="GO:0006354">
    <property type="term" value="P:DNA-templated transcription elongation"/>
    <property type="evidence" value="ECO:0007669"/>
    <property type="project" value="TreeGrafter"/>
</dbReference>
<dbReference type="PANTHER" id="PTHR30437">
    <property type="entry name" value="TRANSCRIPTION ELONGATION FACTOR GREA"/>
    <property type="match status" value="1"/>
</dbReference>
<dbReference type="EMBL" id="SMRS01000005">
    <property type="protein sequence ID" value="KAA0874704.1"/>
    <property type="molecule type" value="Genomic_DNA"/>
</dbReference>
<dbReference type="Gene3D" id="3.10.50.30">
    <property type="entry name" value="Transcription elongation factor, GreA/GreB, C-terminal domain"/>
    <property type="match status" value="1"/>
</dbReference>
<keyword evidence="7" id="KW-0251">Elongation factor</keyword>
<dbReference type="Pfam" id="PF03449">
    <property type="entry name" value="GreA_GreB_N"/>
    <property type="match status" value="1"/>
</dbReference>
<dbReference type="InterPro" id="IPR022691">
    <property type="entry name" value="Tscrpt_elong_fac_GreA/B_N"/>
</dbReference>
<dbReference type="NCBIfam" id="NF002506">
    <property type="entry name" value="PRK01885.1"/>
    <property type="match status" value="1"/>
</dbReference>
<dbReference type="GO" id="GO:0003677">
    <property type="term" value="F:DNA binding"/>
    <property type="evidence" value="ECO:0007669"/>
    <property type="project" value="UniProtKB-UniRule"/>
</dbReference>
<dbReference type="GO" id="GO:0032784">
    <property type="term" value="P:regulation of DNA-templated transcription elongation"/>
    <property type="evidence" value="ECO:0007669"/>
    <property type="project" value="UniProtKB-UniRule"/>
</dbReference>
<evidence type="ECO:0000313" key="7">
    <source>
        <dbReference type="EMBL" id="KAA0874704.1"/>
    </source>
</evidence>
<dbReference type="FunFam" id="3.10.50.30:FF:000001">
    <property type="entry name" value="Transcription elongation factor GreA"/>
    <property type="match status" value="1"/>
</dbReference>
<feature type="domain" description="Transcription elongation factor GreA/GreB N-terminal" evidence="6">
    <location>
        <begin position="5"/>
        <end position="74"/>
    </location>
</feature>
<dbReference type="InterPro" id="IPR001437">
    <property type="entry name" value="Tscrpt_elong_fac_GreA/B_C"/>
</dbReference>
<protein>
    <recommendedName>
        <fullName evidence="4">Transcription elongation factor GreB</fullName>
    </recommendedName>
    <alternativeName>
        <fullName evidence="4">Transcript cleavage factor GreB</fullName>
    </alternativeName>
</protein>